<gene>
    <name evidence="11" type="primary">nagZ</name>
    <name evidence="13" type="ORF">SAMN02745130_00404</name>
</gene>
<dbReference type="GO" id="GO:0051301">
    <property type="term" value="P:cell division"/>
    <property type="evidence" value="ECO:0007669"/>
    <property type="project" value="UniProtKB-KW"/>
</dbReference>
<dbReference type="InterPro" id="IPR036962">
    <property type="entry name" value="Glyco_hydro_3_N_sf"/>
</dbReference>
<dbReference type="EC" id="3.2.1.52" evidence="11"/>
<feature type="binding site" evidence="11">
    <location>
        <position position="64"/>
    </location>
    <ligand>
        <name>substrate</name>
    </ligand>
</feature>
<dbReference type="GO" id="GO:0004563">
    <property type="term" value="F:beta-N-acetylhexosaminidase activity"/>
    <property type="evidence" value="ECO:0007669"/>
    <property type="project" value="UniProtKB-UniRule"/>
</dbReference>
<keyword evidence="3 11" id="KW-0132">Cell division</keyword>
<dbReference type="AlphaFoldDB" id="A0A1T4VXK8"/>
<evidence type="ECO:0000259" key="12">
    <source>
        <dbReference type="Pfam" id="PF00933"/>
    </source>
</evidence>
<dbReference type="SUPFAM" id="SSF51445">
    <property type="entry name" value="(Trans)glycosidases"/>
    <property type="match status" value="1"/>
</dbReference>
<evidence type="ECO:0000256" key="8">
    <source>
        <dbReference type="ARBA" id="ARBA00023306"/>
    </source>
</evidence>
<dbReference type="RefSeq" id="WP_078920915.1">
    <property type="nucleotide sequence ID" value="NZ_FUYB01000002.1"/>
</dbReference>
<sequence>MPIGNLMLDLTSTTLTAEEVDLLAHPAIGGVIFFTRNYESIQQLTALVKRVRMAAQRPLLLAVDHEGGRVQRFRQSFTVLPALARLGEHYATDPLAARQAAYRLGWLMAAELRAVDIDISFAPVLDLNYGPSQVIGDRSFHREPEIVSELAGAYIGGMHAAGMAATGKHFPGHGFVEADSHLAIPVDLRTQEQIMQADVLPFARLIPQGLNAVMPAHVIYEQVDSQPAGFSRIWLQTILRGQLGFNGVIFSDDLSMEAAGVVGGYAERAEAALAAGCDMILACNQRAGIIEILDQVKLQTSPASAERLTRMLGQPFMNRSALLEQAYWQQAVDEISHLA</sequence>
<comment type="subcellular location">
    <subcellularLocation>
        <location evidence="11">Cytoplasm</location>
    </subcellularLocation>
</comment>
<feature type="binding site" evidence="11">
    <location>
        <position position="72"/>
    </location>
    <ligand>
        <name>substrate</name>
    </ligand>
</feature>
<protein>
    <recommendedName>
        <fullName evidence="11">Beta-hexosaminidase</fullName>
        <ecNumber evidence="11">3.2.1.52</ecNumber>
    </recommendedName>
    <alternativeName>
        <fullName evidence="11">Beta-N-acetylhexosaminidase</fullName>
    </alternativeName>
    <alternativeName>
        <fullName evidence="11">N-acetyl-beta-glucosaminidase</fullName>
    </alternativeName>
</protein>
<dbReference type="GO" id="GO:0071555">
    <property type="term" value="P:cell wall organization"/>
    <property type="evidence" value="ECO:0007669"/>
    <property type="project" value="UniProtKB-KW"/>
</dbReference>
<evidence type="ECO:0000256" key="6">
    <source>
        <dbReference type="ARBA" id="ARBA00022984"/>
    </source>
</evidence>
<dbReference type="Pfam" id="PF00933">
    <property type="entry name" value="Glyco_hydro_3"/>
    <property type="match status" value="1"/>
</dbReference>
<dbReference type="EMBL" id="FUYB01000002">
    <property type="protein sequence ID" value="SKA69231.1"/>
    <property type="molecule type" value="Genomic_DNA"/>
</dbReference>
<keyword evidence="8 11" id="KW-0131">Cell cycle</keyword>
<keyword evidence="9 11" id="KW-0961">Cell wall biogenesis/degradation</keyword>
<name>A0A1T4VXK8_9GAMM</name>
<dbReference type="PANTHER" id="PTHR30480:SF13">
    <property type="entry name" value="BETA-HEXOSAMINIDASE"/>
    <property type="match status" value="1"/>
</dbReference>
<comment type="similarity">
    <text evidence="11">Belongs to the glycosyl hydrolase 3 family. NagZ subfamily.</text>
</comment>
<comment type="catalytic activity">
    <reaction evidence="1 11">
        <text>Hydrolysis of terminal non-reducing N-acetyl-D-hexosamine residues in N-acetyl-beta-D-hexosaminides.</text>
        <dbReference type="EC" id="3.2.1.52"/>
    </reaction>
</comment>
<dbReference type="PANTHER" id="PTHR30480">
    <property type="entry name" value="BETA-HEXOSAMINIDASE-RELATED"/>
    <property type="match status" value="1"/>
</dbReference>
<keyword evidence="5 11" id="KW-0133">Cell shape</keyword>
<dbReference type="OrthoDB" id="9786661at2"/>
<dbReference type="HAMAP" id="MF_00364">
    <property type="entry name" value="NagZ"/>
    <property type="match status" value="1"/>
</dbReference>
<evidence type="ECO:0000256" key="4">
    <source>
        <dbReference type="ARBA" id="ARBA00022801"/>
    </source>
</evidence>
<feature type="active site" description="Proton donor/acceptor" evidence="11">
    <location>
        <position position="181"/>
    </location>
</feature>
<dbReference type="UniPathway" id="UPA00544"/>
<organism evidence="13 14">
    <name type="scientific">Thiothrix eikelboomii</name>
    <dbReference type="NCBI Taxonomy" id="92487"/>
    <lineage>
        <taxon>Bacteria</taxon>
        <taxon>Pseudomonadati</taxon>
        <taxon>Pseudomonadota</taxon>
        <taxon>Gammaproteobacteria</taxon>
        <taxon>Thiotrichales</taxon>
        <taxon>Thiotrichaceae</taxon>
        <taxon>Thiothrix</taxon>
    </lineage>
</organism>
<dbReference type="GO" id="GO:0005737">
    <property type="term" value="C:cytoplasm"/>
    <property type="evidence" value="ECO:0007669"/>
    <property type="project" value="UniProtKB-SubCell"/>
</dbReference>
<feature type="site" description="Important for catalytic activity" evidence="11">
    <location>
        <position position="179"/>
    </location>
</feature>
<evidence type="ECO:0000256" key="5">
    <source>
        <dbReference type="ARBA" id="ARBA00022960"/>
    </source>
</evidence>
<dbReference type="InterPro" id="IPR019800">
    <property type="entry name" value="Glyco_hydro_3_AS"/>
</dbReference>
<keyword evidence="4 11" id="KW-0378">Hydrolase</keyword>
<feature type="binding site" evidence="11">
    <location>
        <begin position="168"/>
        <end position="169"/>
    </location>
    <ligand>
        <name>substrate</name>
    </ligand>
</feature>
<keyword evidence="14" id="KW-1185">Reference proteome</keyword>
<dbReference type="InterPro" id="IPR050226">
    <property type="entry name" value="NagZ_Beta-hexosaminidase"/>
</dbReference>
<dbReference type="InterPro" id="IPR017853">
    <property type="entry name" value="GH"/>
</dbReference>
<keyword evidence="6 11" id="KW-0573">Peptidoglycan synthesis</keyword>
<comment type="function">
    <text evidence="11">Plays a role in peptidoglycan recycling by cleaving the terminal beta-1,4-linked N-acetylglucosamine (GlcNAc) from peptide-linked peptidoglycan fragments, giving rise to free GlcNAc, anhydro-N-acetylmuramic acid and anhydro-N-acetylmuramic acid-linked peptides.</text>
</comment>
<evidence type="ECO:0000256" key="7">
    <source>
        <dbReference type="ARBA" id="ARBA00023295"/>
    </source>
</evidence>
<dbReference type="GO" id="GO:0009252">
    <property type="term" value="P:peptidoglycan biosynthetic process"/>
    <property type="evidence" value="ECO:0007669"/>
    <property type="project" value="UniProtKB-KW"/>
</dbReference>
<comment type="pathway">
    <text evidence="10 11">Cell wall biogenesis; peptidoglycan recycling.</text>
</comment>
<dbReference type="InterPro" id="IPR022956">
    <property type="entry name" value="Beta_hexosaminidase_bac"/>
</dbReference>
<evidence type="ECO:0000256" key="3">
    <source>
        <dbReference type="ARBA" id="ARBA00022618"/>
    </source>
</evidence>
<dbReference type="NCBIfam" id="NF003740">
    <property type="entry name" value="PRK05337.1"/>
    <property type="match status" value="1"/>
</dbReference>
<evidence type="ECO:0000256" key="2">
    <source>
        <dbReference type="ARBA" id="ARBA00022490"/>
    </source>
</evidence>
<dbReference type="GO" id="GO:0009254">
    <property type="term" value="P:peptidoglycan turnover"/>
    <property type="evidence" value="ECO:0007669"/>
    <property type="project" value="UniProtKB-UniRule"/>
</dbReference>
<evidence type="ECO:0000256" key="9">
    <source>
        <dbReference type="ARBA" id="ARBA00023316"/>
    </source>
</evidence>
<feature type="domain" description="Glycoside hydrolase family 3 N-terminal" evidence="12">
    <location>
        <begin position="12"/>
        <end position="307"/>
    </location>
</feature>
<dbReference type="GO" id="GO:0008360">
    <property type="term" value="P:regulation of cell shape"/>
    <property type="evidence" value="ECO:0007669"/>
    <property type="project" value="UniProtKB-KW"/>
</dbReference>
<reference evidence="14" key="1">
    <citation type="submission" date="2017-02" db="EMBL/GenBank/DDBJ databases">
        <authorList>
            <person name="Varghese N."/>
            <person name="Submissions S."/>
        </authorList>
    </citation>
    <scope>NUCLEOTIDE SEQUENCE [LARGE SCALE GENOMIC DNA]</scope>
    <source>
        <strain evidence="14">ATCC 49788</strain>
    </source>
</reference>
<evidence type="ECO:0000256" key="10">
    <source>
        <dbReference type="ARBA" id="ARBA00037880"/>
    </source>
</evidence>
<feature type="active site" description="Nucleophile" evidence="11">
    <location>
        <position position="252"/>
    </location>
</feature>
<evidence type="ECO:0000313" key="14">
    <source>
        <dbReference type="Proteomes" id="UP000190460"/>
    </source>
</evidence>
<dbReference type="Proteomes" id="UP000190460">
    <property type="component" value="Unassembled WGS sequence"/>
</dbReference>
<evidence type="ECO:0000313" key="13">
    <source>
        <dbReference type="EMBL" id="SKA69231.1"/>
    </source>
</evidence>
<evidence type="ECO:0000256" key="1">
    <source>
        <dbReference type="ARBA" id="ARBA00001231"/>
    </source>
</evidence>
<dbReference type="PROSITE" id="PS00775">
    <property type="entry name" value="GLYCOSYL_HYDROL_F3"/>
    <property type="match status" value="1"/>
</dbReference>
<dbReference type="Gene3D" id="3.20.20.300">
    <property type="entry name" value="Glycoside hydrolase, family 3, N-terminal domain"/>
    <property type="match status" value="1"/>
</dbReference>
<evidence type="ECO:0000256" key="11">
    <source>
        <dbReference type="HAMAP-Rule" id="MF_00364"/>
    </source>
</evidence>
<accession>A0A1T4VXK8</accession>
<dbReference type="InterPro" id="IPR001764">
    <property type="entry name" value="Glyco_hydro_3_N"/>
</dbReference>
<dbReference type="FunFam" id="3.20.20.300:FF:000001">
    <property type="entry name" value="Beta-hexosaminidase"/>
    <property type="match status" value="1"/>
</dbReference>
<keyword evidence="2 11" id="KW-0963">Cytoplasm</keyword>
<feature type="binding site" evidence="11">
    <location>
        <position position="138"/>
    </location>
    <ligand>
        <name>substrate</name>
    </ligand>
</feature>
<keyword evidence="7 11" id="KW-0326">Glycosidase</keyword>
<dbReference type="STRING" id="92487.SAMN02745130_00404"/>
<proteinExistence type="inferred from homology"/>
<dbReference type="GO" id="GO:0005975">
    <property type="term" value="P:carbohydrate metabolic process"/>
    <property type="evidence" value="ECO:0007669"/>
    <property type="project" value="InterPro"/>
</dbReference>